<dbReference type="InterPro" id="IPR036388">
    <property type="entry name" value="WH-like_DNA-bd_sf"/>
</dbReference>
<dbReference type="SUPFAM" id="SSF46785">
    <property type="entry name" value="Winged helix' DNA-binding domain"/>
    <property type="match status" value="1"/>
</dbReference>
<dbReference type="PROSITE" id="PS51077">
    <property type="entry name" value="HTH_ICLR"/>
    <property type="match status" value="1"/>
</dbReference>
<dbReference type="EMBL" id="JAENJH010000001">
    <property type="protein sequence ID" value="MBK1783814.1"/>
    <property type="molecule type" value="Genomic_DNA"/>
</dbReference>
<dbReference type="InterPro" id="IPR014757">
    <property type="entry name" value="Tscrpt_reg_IclR_C"/>
</dbReference>
<gene>
    <name evidence="7" type="ORF">JHE00_05685</name>
</gene>
<dbReference type="RefSeq" id="WP_200315398.1">
    <property type="nucleotide sequence ID" value="NZ_JAENJH010000001.1"/>
</dbReference>
<evidence type="ECO:0000256" key="3">
    <source>
        <dbReference type="ARBA" id="ARBA00023163"/>
    </source>
</evidence>
<keyword evidence="4" id="KW-1133">Transmembrane helix</keyword>
<evidence type="ECO:0000256" key="4">
    <source>
        <dbReference type="SAM" id="Phobius"/>
    </source>
</evidence>
<evidence type="ECO:0000256" key="1">
    <source>
        <dbReference type="ARBA" id="ARBA00023015"/>
    </source>
</evidence>
<evidence type="ECO:0000313" key="8">
    <source>
        <dbReference type="Proteomes" id="UP000635245"/>
    </source>
</evidence>
<dbReference type="PANTHER" id="PTHR30136:SF24">
    <property type="entry name" value="HTH-TYPE TRANSCRIPTIONAL REPRESSOR ALLR"/>
    <property type="match status" value="1"/>
</dbReference>
<keyword evidence="1" id="KW-0805">Transcription regulation</keyword>
<proteinExistence type="predicted"/>
<protein>
    <submittedName>
        <fullName evidence="7">IclR family transcriptional regulator</fullName>
    </submittedName>
</protein>
<dbReference type="SUPFAM" id="SSF55781">
    <property type="entry name" value="GAF domain-like"/>
    <property type="match status" value="1"/>
</dbReference>
<dbReference type="Pfam" id="PF09339">
    <property type="entry name" value="HTH_IclR"/>
    <property type="match status" value="1"/>
</dbReference>
<dbReference type="InterPro" id="IPR029016">
    <property type="entry name" value="GAF-like_dom_sf"/>
</dbReference>
<dbReference type="PANTHER" id="PTHR30136">
    <property type="entry name" value="HELIX-TURN-HELIX TRANSCRIPTIONAL REGULATOR, ICLR FAMILY"/>
    <property type="match status" value="1"/>
</dbReference>
<dbReference type="GO" id="GO:0045892">
    <property type="term" value="P:negative regulation of DNA-templated transcription"/>
    <property type="evidence" value="ECO:0007669"/>
    <property type="project" value="TreeGrafter"/>
</dbReference>
<dbReference type="GO" id="GO:0003677">
    <property type="term" value="F:DNA binding"/>
    <property type="evidence" value="ECO:0007669"/>
    <property type="project" value="UniProtKB-KW"/>
</dbReference>
<organism evidence="7 8">
    <name type="scientific">Prauserella cavernicola</name>
    <dbReference type="NCBI Taxonomy" id="2800127"/>
    <lineage>
        <taxon>Bacteria</taxon>
        <taxon>Bacillati</taxon>
        <taxon>Actinomycetota</taxon>
        <taxon>Actinomycetes</taxon>
        <taxon>Pseudonocardiales</taxon>
        <taxon>Pseudonocardiaceae</taxon>
        <taxon>Prauserella</taxon>
    </lineage>
</organism>
<dbReference type="GO" id="GO:0003700">
    <property type="term" value="F:DNA-binding transcription factor activity"/>
    <property type="evidence" value="ECO:0007669"/>
    <property type="project" value="TreeGrafter"/>
</dbReference>
<evidence type="ECO:0000259" key="6">
    <source>
        <dbReference type="PROSITE" id="PS51078"/>
    </source>
</evidence>
<dbReference type="AlphaFoldDB" id="A0A934QQE9"/>
<dbReference type="Gene3D" id="3.30.450.40">
    <property type="match status" value="1"/>
</dbReference>
<evidence type="ECO:0000256" key="2">
    <source>
        <dbReference type="ARBA" id="ARBA00023125"/>
    </source>
</evidence>
<feature type="transmembrane region" description="Helical" evidence="4">
    <location>
        <begin position="202"/>
        <end position="225"/>
    </location>
</feature>
<feature type="domain" description="IclR-ED" evidence="6">
    <location>
        <begin position="72"/>
        <end position="252"/>
    </location>
</feature>
<keyword evidence="2" id="KW-0238">DNA-binding</keyword>
<keyword evidence="8" id="KW-1185">Reference proteome</keyword>
<dbReference type="Gene3D" id="1.10.10.10">
    <property type="entry name" value="Winged helix-like DNA-binding domain superfamily/Winged helix DNA-binding domain"/>
    <property type="match status" value="1"/>
</dbReference>
<keyword evidence="4" id="KW-0812">Transmembrane</keyword>
<dbReference type="SMART" id="SM00346">
    <property type="entry name" value="HTH_ICLR"/>
    <property type="match status" value="1"/>
</dbReference>
<evidence type="ECO:0000259" key="5">
    <source>
        <dbReference type="PROSITE" id="PS51077"/>
    </source>
</evidence>
<comment type="caution">
    <text evidence="7">The sequence shown here is derived from an EMBL/GenBank/DDBJ whole genome shotgun (WGS) entry which is preliminary data.</text>
</comment>
<keyword evidence="3" id="KW-0804">Transcription</keyword>
<dbReference type="Pfam" id="PF01614">
    <property type="entry name" value="IclR_C"/>
    <property type="match status" value="1"/>
</dbReference>
<dbReference type="InterPro" id="IPR036390">
    <property type="entry name" value="WH_DNA-bd_sf"/>
</dbReference>
<name>A0A934QQE9_9PSEU</name>
<feature type="domain" description="HTH iclR-type" evidence="5">
    <location>
        <begin position="9"/>
        <end position="71"/>
    </location>
</feature>
<dbReference type="InterPro" id="IPR005471">
    <property type="entry name" value="Tscrpt_reg_IclR_N"/>
</dbReference>
<dbReference type="PROSITE" id="PS51078">
    <property type="entry name" value="ICLR_ED"/>
    <property type="match status" value="1"/>
</dbReference>
<sequence length="256" mass="27222">MDENPAGPLRTVDRALVVLGAFTDERPERGVVELARELGLDKSQVQRMLATLAARGFLTVNANTRRYRLGPALLGLGRRAERSIGLDGAIPPTLHDLAHEFELSAVFNVPDGHHYRCAAAVDYPGPLRYSAAIGQLYPGHGGASGHAIFAQLPADHVRQLFTGHLTPMTRGSITSVDALLARHADVREQGVAVSEGEYHTQVMAVAAPVFVAGAVIGSLAIAGAADNMRDRAESIAATVRIRARELTLGYQPGAAR</sequence>
<evidence type="ECO:0000313" key="7">
    <source>
        <dbReference type="EMBL" id="MBK1783814.1"/>
    </source>
</evidence>
<dbReference type="Proteomes" id="UP000635245">
    <property type="component" value="Unassembled WGS sequence"/>
</dbReference>
<accession>A0A934QQE9</accession>
<dbReference type="InterPro" id="IPR050707">
    <property type="entry name" value="HTH_MetabolicPath_Reg"/>
</dbReference>
<reference evidence="7" key="1">
    <citation type="submission" date="2020-12" db="EMBL/GenBank/DDBJ databases">
        <title>Prauserella sp. ASG 168, a novel actinomycete isolated from cave rock.</title>
        <authorList>
            <person name="Suriyachadkun C."/>
        </authorList>
    </citation>
    <scope>NUCLEOTIDE SEQUENCE</scope>
    <source>
        <strain evidence="7">ASG 168</strain>
    </source>
</reference>
<keyword evidence="4" id="KW-0472">Membrane</keyword>